<gene>
    <name evidence="2" type="ORF">BSTOLATCC_MIC1108</name>
</gene>
<keyword evidence="3" id="KW-1185">Reference proteome</keyword>
<proteinExistence type="predicted"/>
<evidence type="ECO:0000313" key="3">
    <source>
        <dbReference type="Proteomes" id="UP001162131"/>
    </source>
</evidence>
<evidence type="ECO:0000313" key="2">
    <source>
        <dbReference type="EMBL" id="CAG9310254.1"/>
    </source>
</evidence>
<keyword evidence="1" id="KW-1133">Transmembrane helix</keyword>
<keyword evidence="1" id="KW-0472">Membrane</keyword>
<dbReference type="AlphaFoldDB" id="A0AAU9IEU0"/>
<name>A0AAU9IEU0_9CILI</name>
<dbReference type="Proteomes" id="UP001162131">
    <property type="component" value="Unassembled WGS sequence"/>
</dbReference>
<feature type="transmembrane region" description="Helical" evidence="1">
    <location>
        <begin position="30"/>
        <end position="56"/>
    </location>
</feature>
<accession>A0AAU9IEU0</accession>
<keyword evidence="1" id="KW-0812">Transmembrane</keyword>
<evidence type="ECO:0000256" key="1">
    <source>
        <dbReference type="SAM" id="Phobius"/>
    </source>
</evidence>
<reference evidence="2" key="1">
    <citation type="submission" date="2021-09" db="EMBL/GenBank/DDBJ databases">
        <authorList>
            <consortium name="AG Swart"/>
            <person name="Singh M."/>
            <person name="Singh A."/>
            <person name="Seah K."/>
            <person name="Emmerich C."/>
        </authorList>
    </citation>
    <scope>NUCLEOTIDE SEQUENCE</scope>
    <source>
        <strain evidence="2">ATCC30299</strain>
    </source>
</reference>
<feature type="transmembrane region" description="Helical" evidence="1">
    <location>
        <begin position="68"/>
        <end position="85"/>
    </location>
</feature>
<dbReference type="EMBL" id="CAJZBQ010000002">
    <property type="protein sequence ID" value="CAG9310254.1"/>
    <property type="molecule type" value="Genomic_DNA"/>
</dbReference>
<sequence>MTIKTFWTPKNKSDDEKFFENQKLWKPNQYFWFSITFWMINFCKLKTIFTCNVLLFQDLFCWSCCSRVRMFCFLDCLLVLCMHLVHSLSFTMKITAQLYFQLFFESE</sequence>
<comment type="caution">
    <text evidence="2">The sequence shown here is derived from an EMBL/GenBank/DDBJ whole genome shotgun (WGS) entry which is preliminary data.</text>
</comment>
<protein>
    <submittedName>
        <fullName evidence="2">Uncharacterized protein</fullName>
    </submittedName>
</protein>
<organism evidence="2 3">
    <name type="scientific">Blepharisma stoltei</name>
    <dbReference type="NCBI Taxonomy" id="1481888"/>
    <lineage>
        <taxon>Eukaryota</taxon>
        <taxon>Sar</taxon>
        <taxon>Alveolata</taxon>
        <taxon>Ciliophora</taxon>
        <taxon>Postciliodesmatophora</taxon>
        <taxon>Heterotrichea</taxon>
        <taxon>Heterotrichida</taxon>
        <taxon>Blepharismidae</taxon>
        <taxon>Blepharisma</taxon>
    </lineage>
</organism>